<accession>Q07NB6</accession>
<proteinExistence type="predicted"/>
<sequence length="131" mass="15106">MRSNLVVSTFPIRPWHFVDQLQARAILYLKAEIVRVRSFGKPQLYKFWKFTVDEVTQPVWKDRAECDVVVWLTTDYGLHDGTGYRDWRKFRIEKGGRVALLQVHAFDGSLIEAANSSRLAVGVARSVLWPG</sequence>
<dbReference type="AlphaFoldDB" id="Q07NB6"/>
<dbReference type="KEGG" id="rpe:RPE_2631"/>
<reference evidence="1" key="1">
    <citation type="submission" date="2006-09" db="EMBL/GenBank/DDBJ databases">
        <title>Complete sequence of Rhodopseudomonas palustris BisA53.</title>
        <authorList>
            <consortium name="US DOE Joint Genome Institute"/>
            <person name="Copeland A."/>
            <person name="Lucas S."/>
            <person name="Lapidus A."/>
            <person name="Barry K."/>
            <person name="Detter J.C."/>
            <person name="Glavina del Rio T."/>
            <person name="Hammon N."/>
            <person name="Israni S."/>
            <person name="Dalin E."/>
            <person name="Tice H."/>
            <person name="Pitluck S."/>
            <person name="Chain P."/>
            <person name="Malfatti S."/>
            <person name="Shin M."/>
            <person name="Vergez L."/>
            <person name="Schmutz J."/>
            <person name="Larimer F."/>
            <person name="Land M."/>
            <person name="Hauser L."/>
            <person name="Pelletier D.A."/>
            <person name="Kyrpides N."/>
            <person name="Kim E."/>
            <person name="Harwood C.S."/>
            <person name="Oda Y."/>
            <person name="Richardson P."/>
        </authorList>
    </citation>
    <scope>NUCLEOTIDE SEQUENCE [LARGE SCALE GENOMIC DNA]</scope>
    <source>
        <strain evidence="1">BisA53</strain>
    </source>
</reference>
<gene>
    <name evidence="1" type="ordered locus">RPE_2631</name>
</gene>
<protein>
    <submittedName>
        <fullName evidence="1">Uncharacterized protein</fullName>
    </submittedName>
</protein>
<dbReference type="HOGENOM" id="CLU_2083055_0_0_5"/>
<evidence type="ECO:0000313" key="1">
    <source>
        <dbReference type="EMBL" id="ABJ06568.1"/>
    </source>
</evidence>
<name>Q07NB6_RHOP5</name>
<organism evidence="1">
    <name type="scientific">Rhodopseudomonas palustris (strain BisA53)</name>
    <dbReference type="NCBI Taxonomy" id="316055"/>
    <lineage>
        <taxon>Bacteria</taxon>
        <taxon>Pseudomonadati</taxon>
        <taxon>Pseudomonadota</taxon>
        <taxon>Alphaproteobacteria</taxon>
        <taxon>Hyphomicrobiales</taxon>
        <taxon>Nitrobacteraceae</taxon>
        <taxon>Rhodopseudomonas</taxon>
    </lineage>
</organism>
<dbReference type="EMBL" id="CP000463">
    <property type="protein sequence ID" value="ABJ06568.1"/>
    <property type="molecule type" value="Genomic_DNA"/>
</dbReference>